<dbReference type="Proteomes" id="UP000830167">
    <property type="component" value="Chromosome"/>
</dbReference>
<proteinExistence type="predicted"/>
<dbReference type="RefSeq" id="WP_347436439.1">
    <property type="nucleotide sequence ID" value="NZ_CP089291.1"/>
</dbReference>
<gene>
    <name evidence="1" type="ORF">LSG31_17975</name>
</gene>
<organism evidence="1 2">
    <name type="scientific">Fodinisporobacter ferrooxydans</name>
    <dbReference type="NCBI Taxonomy" id="2901836"/>
    <lineage>
        <taxon>Bacteria</taxon>
        <taxon>Bacillati</taxon>
        <taxon>Bacillota</taxon>
        <taxon>Bacilli</taxon>
        <taxon>Bacillales</taxon>
        <taxon>Alicyclobacillaceae</taxon>
        <taxon>Fodinisporobacter</taxon>
    </lineage>
</organism>
<accession>A0ABY4CKQ3</accession>
<name>A0ABY4CKQ3_9BACL</name>
<evidence type="ECO:0000313" key="2">
    <source>
        <dbReference type="Proteomes" id="UP000830167"/>
    </source>
</evidence>
<protein>
    <submittedName>
        <fullName evidence="1">Uncharacterized protein</fullName>
    </submittedName>
</protein>
<evidence type="ECO:0000313" key="1">
    <source>
        <dbReference type="EMBL" id="UOF89748.1"/>
    </source>
</evidence>
<reference evidence="1" key="1">
    <citation type="submission" date="2021-12" db="EMBL/GenBank/DDBJ databases">
        <title>Alicyclobacillaceae gen. nov., sp. nov., isolated from chalcocite enrichment system.</title>
        <authorList>
            <person name="Jiang Z."/>
        </authorList>
    </citation>
    <scope>NUCLEOTIDE SEQUENCE</scope>
    <source>
        <strain evidence="1">MYW30-H2</strain>
    </source>
</reference>
<keyword evidence="2" id="KW-1185">Reference proteome</keyword>
<sequence>MFFMRFLDGRQKWPKRLLVLGIVLTLASQLMLGFGYKFSMMPASTAQSSVQGQASLAADVNFELADADLQNQRVLLSVNGVTKGAFSTSSMTVQLHEGDVVSIQTNGAAKSIHVMVDHDDPQLFYPAPGYTIAVDDNHPFTFQKVEFVQPQGK</sequence>
<dbReference type="EMBL" id="CP089291">
    <property type="protein sequence ID" value="UOF89748.1"/>
    <property type="molecule type" value="Genomic_DNA"/>
</dbReference>